<name>A0ABS7GMD9_9HYPH</name>
<keyword evidence="2" id="KW-1185">Reference proteome</keyword>
<protein>
    <submittedName>
        <fullName evidence="1">Uncharacterized protein</fullName>
    </submittedName>
</protein>
<comment type="caution">
    <text evidence="1">The sequence shown here is derived from an EMBL/GenBank/DDBJ whole genome shotgun (WGS) entry which is preliminary data.</text>
</comment>
<accession>A0ABS7GMD9</accession>
<sequence length="51" mass="6028">MWQSKPDEDYSSEFRFREFTQESETDGINQPFCFAAAIAWDNRITPQIEHG</sequence>
<dbReference type="RefSeq" id="WP_220332680.1">
    <property type="nucleotide sequence ID" value="NZ_JAEUAK010000001.1"/>
</dbReference>
<evidence type="ECO:0000313" key="2">
    <source>
        <dbReference type="Proteomes" id="UP000717752"/>
    </source>
</evidence>
<dbReference type="EMBL" id="JAEUAK010000001">
    <property type="protein sequence ID" value="MBW9051143.1"/>
    <property type="molecule type" value="Genomic_DNA"/>
</dbReference>
<gene>
    <name evidence="1" type="ORF">JNB85_01805</name>
</gene>
<organism evidence="1 2">
    <name type="scientific">Rhizobium mesosinicum</name>
    <dbReference type="NCBI Taxonomy" id="335017"/>
    <lineage>
        <taxon>Bacteria</taxon>
        <taxon>Pseudomonadati</taxon>
        <taxon>Pseudomonadota</taxon>
        <taxon>Alphaproteobacteria</taxon>
        <taxon>Hyphomicrobiales</taxon>
        <taxon>Rhizobiaceae</taxon>
        <taxon>Rhizobium/Agrobacterium group</taxon>
        <taxon>Rhizobium</taxon>
    </lineage>
</organism>
<evidence type="ECO:0000313" key="1">
    <source>
        <dbReference type="EMBL" id="MBW9051143.1"/>
    </source>
</evidence>
<dbReference type="Proteomes" id="UP000717752">
    <property type="component" value="Unassembled WGS sequence"/>
</dbReference>
<proteinExistence type="predicted"/>
<reference evidence="1 2" key="1">
    <citation type="journal article" date="2021" name="MBio">
        <title>Poor Competitiveness of Bradyrhizobium in Pigeon Pea Root Colonization in Indian Soils.</title>
        <authorList>
            <person name="Chalasani D."/>
            <person name="Basu A."/>
            <person name="Pullabhotla S.V.S.R.N."/>
            <person name="Jorrin B."/>
            <person name="Neal A.L."/>
            <person name="Poole P.S."/>
            <person name="Podile A.R."/>
            <person name="Tkacz A."/>
        </authorList>
    </citation>
    <scope>NUCLEOTIDE SEQUENCE [LARGE SCALE GENOMIC DNA]</scope>
    <source>
        <strain evidence="1 2">HU56</strain>
    </source>
</reference>